<dbReference type="InterPro" id="IPR052995">
    <property type="entry name" value="LMW-PTP"/>
</dbReference>
<sequence length="42" mass="4828">MQNQPAKEKLHIVFVCWGNICRSPAAEATFRKLVIDRGLDDR</sequence>
<dbReference type="SUPFAM" id="SSF52788">
    <property type="entry name" value="Phosphotyrosine protein phosphatases I"/>
    <property type="match status" value="1"/>
</dbReference>
<dbReference type="Gene3D" id="3.40.50.2300">
    <property type="match status" value="1"/>
</dbReference>
<feature type="domain" description="Phosphotyrosine protein phosphatase I" evidence="1">
    <location>
        <begin position="12"/>
        <end position="41"/>
    </location>
</feature>
<evidence type="ECO:0000259" key="1">
    <source>
        <dbReference type="Pfam" id="PF01451"/>
    </source>
</evidence>
<evidence type="ECO:0000313" key="2">
    <source>
        <dbReference type="EMBL" id="SVE23695.1"/>
    </source>
</evidence>
<protein>
    <recommendedName>
        <fullName evidence="1">Phosphotyrosine protein phosphatase I domain-containing protein</fullName>
    </recommendedName>
</protein>
<name>A0A383BWP7_9ZZZZ</name>
<dbReference type="InterPro" id="IPR036196">
    <property type="entry name" value="Ptyr_pPase_sf"/>
</dbReference>
<organism evidence="2">
    <name type="scientific">marine metagenome</name>
    <dbReference type="NCBI Taxonomy" id="408172"/>
    <lineage>
        <taxon>unclassified sequences</taxon>
        <taxon>metagenomes</taxon>
        <taxon>ecological metagenomes</taxon>
    </lineage>
</organism>
<dbReference type="Pfam" id="PF01451">
    <property type="entry name" value="LMWPc"/>
    <property type="match status" value="1"/>
</dbReference>
<dbReference type="AlphaFoldDB" id="A0A383BWP7"/>
<proteinExistence type="predicted"/>
<accession>A0A383BWP7</accession>
<dbReference type="PANTHER" id="PTHR47439">
    <property type="entry name" value="LOW MOLECULAR WEIGHT PHOSPHOTYROSINE PROTEIN PHOSPHATASE-RELATED"/>
    <property type="match status" value="1"/>
</dbReference>
<dbReference type="EMBL" id="UINC01203439">
    <property type="protein sequence ID" value="SVE23695.1"/>
    <property type="molecule type" value="Genomic_DNA"/>
</dbReference>
<dbReference type="InterPro" id="IPR023485">
    <property type="entry name" value="Ptyr_pPase"/>
</dbReference>
<feature type="non-terminal residue" evidence="2">
    <location>
        <position position="42"/>
    </location>
</feature>
<reference evidence="2" key="1">
    <citation type="submission" date="2018-05" db="EMBL/GenBank/DDBJ databases">
        <authorList>
            <person name="Lanie J.A."/>
            <person name="Ng W.-L."/>
            <person name="Kazmierczak K.M."/>
            <person name="Andrzejewski T.M."/>
            <person name="Davidsen T.M."/>
            <person name="Wayne K.J."/>
            <person name="Tettelin H."/>
            <person name="Glass J.I."/>
            <person name="Rusch D."/>
            <person name="Podicherti R."/>
            <person name="Tsui H.-C.T."/>
            <person name="Winkler M.E."/>
        </authorList>
    </citation>
    <scope>NUCLEOTIDE SEQUENCE</scope>
</reference>
<gene>
    <name evidence="2" type="ORF">METZ01_LOCUS476549</name>
</gene>
<dbReference type="PANTHER" id="PTHR47439:SF1">
    <property type="entry name" value="ACID PHOSPHATASE"/>
    <property type="match status" value="1"/>
</dbReference>